<evidence type="ECO:0000313" key="6">
    <source>
        <dbReference type="EMBL" id="CAD7642685.1"/>
    </source>
</evidence>
<evidence type="ECO:0000256" key="4">
    <source>
        <dbReference type="ARBA" id="ARBA00022989"/>
    </source>
</evidence>
<gene>
    <name evidence="6" type="ORF">ONB1V03_LOCUS3726</name>
</gene>
<name>A0A7R9QEG3_9ACAR</name>
<accession>A0A7R9QEG3</accession>
<dbReference type="Pfam" id="PF04930">
    <property type="entry name" value="FUN14"/>
    <property type="match status" value="1"/>
</dbReference>
<dbReference type="GO" id="GO:0000422">
    <property type="term" value="P:autophagy of mitochondrion"/>
    <property type="evidence" value="ECO:0007669"/>
    <property type="project" value="TreeGrafter"/>
</dbReference>
<comment type="similarity">
    <text evidence="2">Belongs to the FUN14 family.</text>
</comment>
<keyword evidence="5" id="KW-0472">Membrane</keyword>
<proteinExistence type="inferred from homology"/>
<reference evidence="6" key="1">
    <citation type="submission" date="2020-11" db="EMBL/GenBank/DDBJ databases">
        <authorList>
            <person name="Tran Van P."/>
        </authorList>
    </citation>
    <scope>NUCLEOTIDE SEQUENCE</scope>
</reference>
<evidence type="ECO:0000256" key="3">
    <source>
        <dbReference type="ARBA" id="ARBA00022692"/>
    </source>
</evidence>
<dbReference type="AlphaFoldDB" id="A0A7R9QEG3"/>
<comment type="subcellular location">
    <subcellularLocation>
        <location evidence="1">Mitochondrion outer membrane</location>
        <topology evidence="1">Multi-pass membrane protein</topology>
    </subcellularLocation>
</comment>
<dbReference type="EMBL" id="OC915981">
    <property type="protein sequence ID" value="CAD7642685.1"/>
    <property type="molecule type" value="Genomic_DNA"/>
</dbReference>
<protein>
    <recommendedName>
        <fullName evidence="8">FUN14 domain-containing protein 1</fullName>
    </recommendedName>
</protein>
<evidence type="ECO:0000256" key="2">
    <source>
        <dbReference type="ARBA" id="ARBA00009160"/>
    </source>
</evidence>
<dbReference type="PANTHER" id="PTHR21346:SF0">
    <property type="entry name" value="RE45833P"/>
    <property type="match status" value="1"/>
</dbReference>
<dbReference type="InterPro" id="IPR007014">
    <property type="entry name" value="FUN14"/>
</dbReference>
<feature type="non-terminal residue" evidence="6">
    <location>
        <position position="1"/>
    </location>
</feature>
<dbReference type="OrthoDB" id="163794at2759"/>
<evidence type="ECO:0008006" key="8">
    <source>
        <dbReference type="Google" id="ProtNLM"/>
    </source>
</evidence>
<keyword evidence="3" id="KW-0812">Transmembrane</keyword>
<dbReference type="GO" id="GO:0005741">
    <property type="term" value="C:mitochondrial outer membrane"/>
    <property type="evidence" value="ECO:0007669"/>
    <property type="project" value="UniProtKB-SubCell"/>
</dbReference>
<evidence type="ECO:0000256" key="5">
    <source>
        <dbReference type="ARBA" id="ARBA00023136"/>
    </source>
</evidence>
<keyword evidence="7" id="KW-1185">Reference proteome</keyword>
<keyword evidence="4" id="KW-1133">Transmembrane helix</keyword>
<sequence length="117" mass="12870">YVSKYYKDLKKSSSAKQLTIGAISGWTAGFVLAKFGRTAGAAIGGTFLLLNLAHYNGYIRVDWKRLNRDLDLAKKEFNKRKDKEFPHMVSKVKRFASDNAVMASGFAGGFLLGLSSA</sequence>
<dbReference type="Proteomes" id="UP000728032">
    <property type="component" value="Unassembled WGS sequence"/>
</dbReference>
<evidence type="ECO:0000313" key="7">
    <source>
        <dbReference type="Proteomes" id="UP000728032"/>
    </source>
</evidence>
<dbReference type="EMBL" id="CAJPVJ010001156">
    <property type="protein sequence ID" value="CAG2164166.1"/>
    <property type="molecule type" value="Genomic_DNA"/>
</dbReference>
<dbReference type="PANTHER" id="PTHR21346">
    <property type="entry name" value="FUN14 DOMAIN CONTAINING"/>
    <property type="match status" value="1"/>
</dbReference>
<organism evidence="6">
    <name type="scientific">Oppiella nova</name>
    <dbReference type="NCBI Taxonomy" id="334625"/>
    <lineage>
        <taxon>Eukaryota</taxon>
        <taxon>Metazoa</taxon>
        <taxon>Ecdysozoa</taxon>
        <taxon>Arthropoda</taxon>
        <taxon>Chelicerata</taxon>
        <taxon>Arachnida</taxon>
        <taxon>Acari</taxon>
        <taxon>Acariformes</taxon>
        <taxon>Sarcoptiformes</taxon>
        <taxon>Oribatida</taxon>
        <taxon>Brachypylina</taxon>
        <taxon>Oppioidea</taxon>
        <taxon>Oppiidae</taxon>
        <taxon>Oppiella</taxon>
    </lineage>
</organism>
<evidence type="ECO:0000256" key="1">
    <source>
        <dbReference type="ARBA" id="ARBA00004374"/>
    </source>
</evidence>